<dbReference type="OrthoDB" id="9786294at2"/>
<accession>A0A330L961</accession>
<evidence type="ECO:0000259" key="1">
    <source>
        <dbReference type="PROSITE" id="PS50076"/>
    </source>
</evidence>
<dbReference type="PRINTS" id="PR00625">
    <property type="entry name" value="JDOMAIN"/>
</dbReference>
<dbReference type="InterPro" id="IPR001623">
    <property type="entry name" value="DnaJ_domain"/>
</dbReference>
<dbReference type="Gene3D" id="1.10.287.110">
    <property type="entry name" value="DnaJ domain"/>
    <property type="match status" value="1"/>
</dbReference>
<dbReference type="InParanoid" id="A0A330L961"/>
<evidence type="ECO:0000313" key="2">
    <source>
        <dbReference type="EMBL" id="SPP66235.1"/>
    </source>
</evidence>
<dbReference type="CDD" id="cd06257">
    <property type="entry name" value="DnaJ"/>
    <property type="match status" value="1"/>
</dbReference>
<organism evidence="2 3">
    <name type="scientific">Nitrospira lenta</name>
    <dbReference type="NCBI Taxonomy" id="1436998"/>
    <lineage>
        <taxon>Bacteria</taxon>
        <taxon>Pseudomonadati</taxon>
        <taxon>Nitrospirota</taxon>
        <taxon>Nitrospiria</taxon>
        <taxon>Nitrospirales</taxon>
        <taxon>Nitrospiraceae</taxon>
        <taxon>Nitrospira</taxon>
    </lineage>
</organism>
<reference evidence="3" key="1">
    <citation type="submission" date="2018-04" db="EMBL/GenBank/DDBJ databases">
        <authorList>
            <person name="Lucker S."/>
            <person name="Sakoula D."/>
        </authorList>
    </citation>
    <scope>NUCLEOTIDE SEQUENCE [LARGE SCALE GENOMIC DNA]</scope>
</reference>
<gene>
    <name evidence="2" type="ORF">NITLEN_60038</name>
</gene>
<evidence type="ECO:0000313" key="3">
    <source>
        <dbReference type="Proteomes" id="UP000248168"/>
    </source>
</evidence>
<name>A0A330L961_9BACT</name>
<dbReference type="AlphaFoldDB" id="A0A330L961"/>
<dbReference type="SMART" id="SM00271">
    <property type="entry name" value="DnaJ"/>
    <property type="match status" value="1"/>
</dbReference>
<dbReference type="Proteomes" id="UP000248168">
    <property type="component" value="Unassembled WGS sequence"/>
</dbReference>
<protein>
    <recommendedName>
        <fullName evidence="1">J domain-containing protein</fullName>
    </recommendedName>
</protein>
<dbReference type="PROSITE" id="PS50076">
    <property type="entry name" value="DNAJ_2"/>
    <property type="match status" value="1"/>
</dbReference>
<dbReference type="Pfam" id="PF00226">
    <property type="entry name" value="DnaJ"/>
    <property type="match status" value="1"/>
</dbReference>
<keyword evidence="3" id="KW-1185">Reference proteome</keyword>
<proteinExistence type="predicted"/>
<sequence length="218" mass="24965">MRRPVDRPTMPFTQSKFIKFQRGMRQRIDSLRLKTEASLELAVDTMMESRVDSFFRVEQGLEEVILSLIEIDDELGSIHDLSGAMRLESRLEFVEDRWDEFDSEIRERPRRRRKKVSLADMLKAASGSGDLSQDGTGVNNAMDAYAIMGVEFGSSLADVTAAFRQKAKQLHPDSNQGDRSSEPALRRMLEAYQFLKEYLSLSNVEPMPQADHPYRPTE</sequence>
<dbReference type="EMBL" id="OUNR01000019">
    <property type="protein sequence ID" value="SPP66235.1"/>
    <property type="molecule type" value="Genomic_DNA"/>
</dbReference>
<feature type="domain" description="J" evidence="1">
    <location>
        <begin position="143"/>
        <end position="200"/>
    </location>
</feature>
<dbReference type="InterPro" id="IPR036869">
    <property type="entry name" value="J_dom_sf"/>
</dbReference>
<dbReference type="SUPFAM" id="SSF46565">
    <property type="entry name" value="Chaperone J-domain"/>
    <property type="match status" value="1"/>
</dbReference>